<evidence type="ECO:0000313" key="2">
    <source>
        <dbReference type="Proteomes" id="UP000198559"/>
    </source>
</evidence>
<name>A0A1H6J9J9_9GAMM</name>
<reference evidence="2" key="1">
    <citation type="submission" date="2016-06" db="EMBL/GenBank/DDBJ databases">
        <authorList>
            <person name="Petersen J."/>
            <person name="Sayavedra L."/>
        </authorList>
    </citation>
    <scope>NUCLEOTIDE SEQUENCE [LARGE SCALE GENOMIC DNA]</scope>
    <source>
        <strain evidence="2">BazSymB</strain>
    </source>
</reference>
<evidence type="ECO:0000313" key="1">
    <source>
        <dbReference type="EMBL" id="SEH58909.1"/>
    </source>
</evidence>
<gene>
    <name evidence="1" type="ORF">BAZSYMB_SCAFFOLD00026_12</name>
</gene>
<dbReference type="Proteomes" id="UP000198559">
    <property type="component" value="Unassembled WGS sequence"/>
</dbReference>
<dbReference type="STRING" id="235205.BAZSYMB_SCAFFOLD00026_12"/>
<protein>
    <submittedName>
        <fullName evidence="1">Uncharacterized protein</fullName>
    </submittedName>
</protein>
<accession>A0A1H6J9J9</accession>
<proteinExistence type="predicted"/>
<sequence>MFESINVSAFEKNNKGLVYAINGKTSTIIFLAYRINQYINNNTIKAQTQALLIQGDSSVLKVQIFGVNND</sequence>
<organism evidence="1 2">
    <name type="scientific">Bathymodiolus azoricus thioautotrophic gill symbiont</name>
    <dbReference type="NCBI Taxonomy" id="235205"/>
    <lineage>
        <taxon>Bacteria</taxon>
        <taxon>Pseudomonadati</taxon>
        <taxon>Pseudomonadota</taxon>
        <taxon>Gammaproteobacteria</taxon>
        <taxon>sulfur-oxidizing symbionts</taxon>
    </lineage>
</organism>
<dbReference type="AlphaFoldDB" id="A0A1H6J9J9"/>
<dbReference type="EMBL" id="CVUD02000034">
    <property type="protein sequence ID" value="SEH58909.1"/>
    <property type="molecule type" value="Genomic_DNA"/>
</dbReference>